<dbReference type="Proteomes" id="UP000250140">
    <property type="component" value="Unassembled WGS sequence"/>
</dbReference>
<feature type="compositionally biased region" description="Low complexity" evidence="1">
    <location>
        <begin position="31"/>
        <end position="49"/>
    </location>
</feature>
<gene>
    <name evidence="2" type="ORF">AOQ84DRAFT_380754</name>
</gene>
<proteinExistence type="predicted"/>
<organism evidence="2 3">
    <name type="scientific">Glonium stellatum</name>
    <dbReference type="NCBI Taxonomy" id="574774"/>
    <lineage>
        <taxon>Eukaryota</taxon>
        <taxon>Fungi</taxon>
        <taxon>Dikarya</taxon>
        <taxon>Ascomycota</taxon>
        <taxon>Pezizomycotina</taxon>
        <taxon>Dothideomycetes</taxon>
        <taxon>Pleosporomycetidae</taxon>
        <taxon>Gloniales</taxon>
        <taxon>Gloniaceae</taxon>
        <taxon>Glonium</taxon>
    </lineage>
</organism>
<name>A0A8E2ET04_9PEZI</name>
<sequence length="128" mass="14007">MLLTTAVLVTFVTPRTHYFDHSARPRAGRDTSGSSSTGTNTNTNNNNNNKQLWQVLAATRRGHRWHTDGTDGSDSEQLGEKRALAGFPGRCSLTASLTAFAPWPPVTLEAIPARHPELAQRIRGRSQV</sequence>
<dbReference type="AlphaFoldDB" id="A0A8E2ET04"/>
<protein>
    <submittedName>
        <fullName evidence="2">Uncharacterized protein</fullName>
    </submittedName>
</protein>
<evidence type="ECO:0000313" key="3">
    <source>
        <dbReference type="Proteomes" id="UP000250140"/>
    </source>
</evidence>
<evidence type="ECO:0000313" key="2">
    <source>
        <dbReference type="EMBL" id="OCL04281.1"/>
    </source>
</evidence>
<reference evidence="2 3" key="1">
    <citation type="journal article" date="2016" name="Nat. Commun.">
        <title>Ectomycorrhizal ecology is imprinted in the genome of the dominant symbiotic fungus Cenococcum geophilum.</title>
        <authorList>
            <consortium name="DOE Joint Genome Institute"/>
            <person name="Peter M."/>
            <person name="Kohler A."/>
            <person name="Ohm R.A."/>
            <person name="Kuo A."/>
            <person name="Krutzmann J."/>
            <person name="Morin E."/>
            <person name="Arend M."/>
            <person name="Barry K.W."/>
            <person name="Binder M."/>
            <person name="Choi C."/>
            <person name="Clum A."/>
            <person name="Copeland A."/>
            <person name="Grisel N."/>
            <person name="Haridas S."/>
            <person name="Kipfer T."/>
            <person name="LaButti K."/>
            <person name="Lindquist E."/>
            <person name="Lipzen A."/>
            <person name="Maire R."/>
            <person name="Meier B."/>
            <person name="Mihaltcheva S."/>
            <person name="Molinier V."/>
            <person name="Murat C."/>
            <person name="Poggeler S."/>
            <person name="Quandt C.A."/>
            <person name="Sperisen C."/>
            <person name="Tritt A."/>
            <person name="Tisserant E."/>
            <person name="Crous P.W."/>
            <person name="Henrissat B."/>
            <person name="Nehls U."/>
            <person name="Egli S."/>
            <person name="Spatafora J.W."/>
            <person name="Grigoriev I.V."/>
            <person name="Martin F.M."/>
        </authorList>
    </citation>
    <scope>NUCLEOTIDE SEQUENCE [LARGE SCALE GENOMIC DNA]</scope>
    <source>
        <strain evidence="2 3">CBS 207.34</strain>
    </source>
</reference>
<dbReference type="EMBL" id="KV750552">
    <property type="protein sequence ID" value="OCL04281.1"/>
    <property type="molecule type" value="Genomic_DNA"/>
</dbReference>
<keyword evidence="3" id="KW-1185">Reference proteome</keyword>
<accession>A0A8E2ET04</accession>
<feature type="region of interest" description="Disordered" evidence="1">
    <location>
        <begin position="21"/>
        <end position="50"/>
    </location>
</feature>
<evidence type="ECO:0000256" key="1">
    <source>
        <dbReference type="SAM" id="MobiDB-lite"/>
    </source>
</evidence>